<dbReference type="EMBL" id="JAMQGP010000004">
    <property type="protein sequence ID" value="MCM2680221.1"/>
    <property type="molecule type" value="Genomic_DNA"/>
</dbReference>
<proteinExistence type="predicted"/>
<dbReference type="AlphaFoldDB" id="A0AA41W7M2"/>
<dbReference type="Proteomes" id="UP001165393">
    <property type="component" value="Unassembled WGS sequence"/>
</dbReference>
<dbReference type="RefSeq" id="WP_251261641.1">
    <property type="nucleotide sequence ID" value="NZ_JAMQGP010000004.1"/>
</dbReference>
<gene>
    <name evidence="2" type="ORF">NAF29_11140</name>
</gene>
<keyword evidence="3" id="KW-1185">Reference proteome</keyword>
<dbReference type="PANTHER" id="PTHR41521:SF4">
    <property type="entry name" value="BLR0684 PROTEIN"/>
    <property type="match status" value="1"/>
</dbReference>
<evidence type="ECO:0000313" key="2">
    <source>
        <dbReference type="EMBL" id="MCM2680221.1"/>
    </source>
</evidence>
<dbReference type="PANTHER" id="PTHR41521">
    <property type="match status" value="1"/>
</dbReference>
<dbReference type="InterPro" id="IPR010753">
    <property type="entry name" value="DUF1330"/>
</dbReference>
<feature type="domain" description="DUF1330" evidence="1">
    <location>
        <begin position="2"/>
        <end position="94"/>
    </location>
</feature>
<dbReference type="SUPFAM" id="SSF54909">
    <property type="entry name" value="Dimeric alpha+beta barrel"/>
    <property type="match status" value="1"/>
</dbReference>
<reference evidence="2 3" key="1">
    <citation type="journal article" date="2013" name="Antonie Van Leeuwenhoek">
        <title>Echinimonas agarilytica gen. nov., sp. nov., a new gammaproteobacterium isolated from the sea urchin Strongylocentrotus intermedius.</title>
        <authorList>
            <person name="Nedashkovskaya O.I."/>
            <person name="Stenkova A.M."/>
            <person name="Zhukova N.V."/>
            <person name="Van Trappen S."/>
            <person name="Lee J.S."/>
            <person name="Kim S.B."/>
        </authorList>
    </citation>
    <scope>NUCLEOTIDE SEQUENCE [LARGE SCALE GENOMIC DNA]</scope>
    <source>
        <strain evidence="2 3">KMM 6351</strain>
    </source>
</reference>
<sequence length="103" mass="11505">MSAYVIVDVDVHQPELYKDYLAQITPTVIACGGRYLARGADVSVVSGDWQPKRIVMMEFPDQMTAEHWVTAKEYAPIHALRNKYATANMVIVNGHVDVKPTSN</sequence>
<dbReference type="Pfam" id="PF07045">
    <property type="entry name" value="DUF1330"/>
    <property type="match status" value="1"/>
</dbReference>
<organism evidence="2 3">
    <name type="scientific">Echinimonas agarilytica</name>
    <dbReference type="NCBI Taxonomy" id="1215918"/>
    <lineage>
        <taxon>Bacteria</taxon>
        <taxon>Pseudomonadati</taxon>
        <taxon>Pseudomonadota</taxon>
        <taxon>Gammaproteobacteria</taxon>
        <taxon>Alteromonadales</taxon>
        <taxon>Echinimonadaceae</taxon>
        <taxon>Echinimonas</taxon>
    </lineage>
</organism>
<evidence type="ECO:0000313" key="3">
    <source>
        <dbReference type="Proteomes" id="UP001165393"/>
    </source>
</evidence>
<evidence type="ECO:0000259" key="1">
    <source>
        <dbReference type="Pfam" id="PF07045"/>
    </source>
</evidence>
<comment type="caution">
    <text evidence="2">The sequence shown here is derived from an EMBL/GenBank/DDBJ whole genome shotgun (WGS) entry which is preliminary data.</text>
</comment>
<dbReference type="Gene3D" id="3.30.70.100">
    <property type="match status" value="1"/>
</dbReference>
<name>A0AA41W7M2_9GAMM</name>
<accession>A0AA41W7M2</accession>
<dbReference type="InterPro" id="IPR011008">
    <property type="entry name" value="Dimeric_a/b-barrel"/>
</dbReference>
<protein>
    <submittedName>
        <fullName evidence="2">DUF1330 domain-containing protein</fullName>
    </submittedName>
</protein>